<dbReference type="Proteomes" id="UP000605897">
    <property type="component" value="Unassembled WGS sequence"/>
</dbReference>
<sequence length="409" mass="46268">MTRLASASAATAYQKQWFAELRAHEGPLALVNADAPQEIFRAMGIPYVVNQWWASIVAAKRRTQDYLALLRERGYPDYVEQYSSTSLASLFDPDPANAPWGGLPRPSLVLAETTGDASRKIFDVWDAQPGITFYPLESAAADDVPVRWWELMPRRWEEAIGSDRLDLMVGELEGLIRFLEQTTGRVFSETRFREVMALVNEQQEWNRRTRDLIAAARPCPLAVTDSIPSVMVPQWHRGTEWARDAARAFHDEVAARIEAGAAVCDDERVRLMWIGRGLWFDLDFYRRFQDSHGAVFVWSMYLAIAADGYLRYGDDPLRALAARFAAFSDQLYTPPWSAEWYVKEARNHGVNGVVHLVSDDARGGYFTTRALRAAGIPVLELHADNVDVRQASPEAITATVSDWLDREVR</sequence>
<evidence type="ECO:0000256" key="1">
    <source>
        <dbReference type="ARBA" id="ARBA00005806"/>
    </source>
</evidence>
<comment type="caution">
    <text evidence="2">The sequence shown here is derived from an EMBL/GenBank/DDBJ whole genome shotgun (WGS) entry which is preliminary data.</text>
</comment>
<evidence type="ECO:0000313" key="3">
    <source>
        <dbReference type="Proteomes" id="UP000605897"/>
    </source>
</evidence>
<keyword evidence="3" id="KW-1185">Reference proteome</keyword>
<evidence type="ECO:0008006" key="4">
    <source>
        <dbReference type="Google" id="ProtNLM"/>
    </source>
</evidence>
<evidence type="ECO:0000313" key="2">
    <source>
        <dbReference type="EMBL" id="GHE91275.1"/>
    </source>
</evidence>
<dbReference type="Pfam" id="PF06050">
    <property type="entry name" value="HGD-D"/>
    <property type="match status" value="1"/>
</dbReference>
<dbReference type="InterPro" id="IPR010327">
    <property type="entry name" value="FldB/FldC_alpha/beta"/>
</dbReference>
<proteinExistence type="inferred from homology"/>
<comment type="similarity">
    <text evidence="1">Belongs to the FldB/FldC dehydratase alpha/beta subunit family.</text>
</comment>
<dbReference type="Gene3D" id="3.40.50.11900">
    <property type="match status" value="1"/>
</dbReference>
<dbReference type="PANTHER" id="PTHR30548">
    <property type="entry name" value="2-HYDROXYGLUTARYL-COA DEHYDRATASE, D-COMPONENT-RELATED"/>
    <property type="match status" value="1"/>
</dbReference>
<gene>
    <name evidence="2" type="ORF">GCM10017786_24610</name>
</gene>
<dbReference type="EMBL" id="BNAU01000002">
    <property type="protein sequence ID" value="GHE91275.1"/>
    <property type="molecule type" value="Genomic_DNA"/>
</dbReference>
<reference evidence="3" key="1">
    <citation type="journal article" date="2019" name="Int. J. Syst. Evol. Microbiol.">
        <title>The Global Catalogue of Microorganisms (GCM) 10K type strain sequencing project: providing services to taxonomists for standard genome sequencing and annotation.</title>
        <authorList>
            <consortium name="The Broad Institute Genomics Platform"/>
            <consortium name="The Broad Institute Genome Sequencing Center for Infectious Disease"/>
            <person name="Wu L."/>
            <person name="Ma J."/>
        </authorList>
    </citation>
    <scope>NUCLEOTIDE SEQUENCE [LARGE SCALE GENOMIC DNA]</scope>
    <source>
        <strain evidence="3">CGMCC 4.7677</strain>
    </source>
</reference>
<name>A0ABQ3IQG7_9PSEU</name>
<dbReference type="PANTHER" id="PTHR30548:SF1">
    <property type="entry name" value="DEHYDRATASE SUBUNIT MJ0007-RELATED"/>
    <property type="match status" value="1"/>
</dbReference>
<organism evidence="2 3">
    <name type="scientific">Amycolatopsis deserti</name>
    <dbReference type="NCBI Taxonomy" id="185696"/>
    <lineage>
        <taxon>Bacteria</taxon>
        <taxon>Bacillati</taxon>
        <taxon>Actinomycetota</taxon>
        <taxon>Actinomycetes</taxon>
        <taxon>Pseudonocardiales</taxon>
        <taxon>Pseudonocardiaceae</taxon>
        <taxon>Amycolatopsis</taxon>
    </lineage>
</organism>
<dbReference type="RefSeq" id="WP_191244631.1">
    <property type="nucleotide sequence ID" value="NZ_BNAU01000002.1"/>
</dbReference>
<dbReference type="Gene3D" id="3.40.50.11890">
    <property type="match status" value="1"/>
</dbReference>
<protein>
    <recommendedName>
        <fullName evidence="4">2-hydroxyglutaryl-CoA dehydratase</fullName>
    </recommendedName>
</protein>
<accession>A0ABQ3IQG7</accession>